<organism evidence="1 2">
    <name type="scientific">Piptocephalis cylindrospora</name>
    <dbReference type="NCBI Taxonomy" id="1907219"/>
    <lineage>
        <taxon>Eukaryota</taxon>
        <taxon>Fungi</taxon>
        <taxon>Fungi incertae sedis</taxon>
        <taxon>Zoopagomycota</taxon>
        <taxon>Zoopagomycotina</taxon>
        <taxon>Zoopagomycetes</taxon>
        <taxon>Zoopagales</taxon>
        <taxon>Piptocephalidaceae</taxon>
        <taxon>Piptocephalis</taxon>
    </lineage>
</organism>
<sequence>MTAPPHVQMDIFHVLTAVIIWHYCQYPYSSEVVSDFLPDFLPQCLQLTGRDPYESWTAFVELFEKTQSGKGFTLRRDIVKILDQMEIRMKMELFLQQLAHLIRDGIHFSTSKAILLTEESVMGFSIREIHGMYTRLGRVRIRELHERLMEVHKLLGDKSLKGSDLVKALVAGEIMEDGSIPHDPSMEVQPFSSEDPMETETSYWKTRSQLAALPLGSLSGRLPVPYHALNVGVHAIRHGLPDAEMWLTDAQRAAHELQDTAAANQAGRQLGMYRRQAYGEGTLDEIRAQILAQGSKKPKMLQPLLLDTFRGVIHNVPPCHDVPHEEKGDLEEGLLTLVIQGDISQLWVALSHRLESSLSDDFSADSLSFYNQLMTNPACPSQVRELIRLTLAVHLRREGHTVKALPLLLSTEVERIDSPSLALLHSLVLAEVYLEMGEIEGSKGSRVRRILDCIQYHVRSTDDVDMYAALDLLEAKWCILRGVDVKNRSEAERHDYLTRAQQHLSRIVQGYGTRRVKQRAHVEEAQAYADLLLDVSKGMEG</sequence>
<gene>
    <name evidence="1" type="ORF">BJ684DRAFT_20966</name>
</gene>
<dbReference type="Proteomes" id="UP000267251">
    <property type="component" value="Unassembled WGS sequence"/>
</dbReference>
<dbReference type="AlphaFoldDB" id="A0A4P9Y1T3"/>
<dbReference type="EMBL" id="KZ988308">
    <property type="protein sequence ID" value="RKP12502.1"/>
    <property type="molecule type" value="Genomic_DNA"/>
</dbReference>
<dbReference type="OrthoDB" id="10367614at2759"/>
<name>A0A4P9Y1T3_9FUNG</name>
<protein>
    <submittedName>
        <fullName evidence="1">Uncharacterized protein</fullName>
    </submittedName>
</protein>
<proteinExistence type="predicted"/>
<evidence type="ECO:0000313" key="2">
    <source>
        <dbReference type="Proteomes" id="UP000267251"/>
    </source>
</evidence>
<accession>A0A4P9Y1T3</accession>
<keyword evidence="2" id="KW-1185">Reference proteome</keyword>
<evidence type="ECO:0000313" key="1">
    <source>
        <dbReference type="EMBL" id="RKP12502.1"/>
    </source>
</evidence>
<reference evidence="2" key="1">
    <citation type="journal article" date="2018" name="Nat. Microbiol.">
        <title>Leveraging single-cell genomics to expand the fungal tree of life.</title>
        <authorList>
            <person name="Ahrendt S.R."/>
            <person name="Quandt C.A."/>
            <person name="Ciobanu D."/>
            <person name="Clum A."/>
            <person name="Salamov A."/>
            <person name="Andreopoulos B."/>
            <person name="Cheng J.F."/>
            <person name="Woyke T."/>
            <person name="Pelin A."/>
            <person name="Henrissat B."/>
            <person name="Reynolds N.K."/>
            <person name="Benny G.L."/>
            <person name="Smith M.E."/>
            <person name="James T.Y."/>
            <person name="Grigoriev I.V."/>
        </authorList>
    </citation>
    <scope>NUCLEOTIDE SEQUENCE [LARGE SCALE GENOMIC DNA]</scope>
</reference>